<dbReference type="AlphaFoldDB" id="A0A7J6AH18"/>
<dbReference type="InterPro" id="IPR000868">
    <property type="entry name" value="Isochorismatase-like_dom"/>
</dbReference>
<dbReference type="Pfam" id="PF00857">
    <property type="entry name" value="Isochorismatase"/>
    <property type="match status" value="1"/>
</dbReference>
<sequence length="257" mass="28561">MADTSSNHVHVLFSFSVFSRPSSVPLGSGYEVLVQKFLCIYGPQIDVHRKFLIQVFSEEWGQYVDLPKGFTISEKCKLRLVPLQTDITTLGNLSPASTIFFCCDMQERFRPAIKYFGDIISVGQRLLQGARILGIPVIVSEQYPKGLGSTVQEMDLTGAKLVFPKTKFSMTHVCIQQTALDLIGKGFEVHIVADATSSRSMMDRMFALERLARTGIIITTSESILLQLVADKEHPKFKEIQNIIKASAPESGLLSKV</sequence>
<dbReference type="InterPro" id="IPR050993">
    <property type="entry name" value="Isochorismatase_domain"/>
</dbReference>
<evidence type="ECO:0000259" key="3">
    <source>
        <dbReference type="Pfam" id="PF00857"/>
    </source>
</evidence>
<dbReference type="PANTHER" id="PTHR14119:SF17">
    <property type="entry name" value="ISOCHORISMATASE DOMAIN-CONTAINING PROTEIN 1"/>
    <property type="match status" value="1"/>
</dbReference>
<reference evidence="4 5" key="1">
    <citation type="submission" date="2020-02" db="EMBL/GenBank/DDBJ databases">
        <title>A chromosome-scale genome assembly of the black bullhead catfish (Ameiurus melas).</title>
        <authorList>
            <person name="Wen M."/>
            <person name="Zham M."/>
            <person name="Cabau C."/>
            <person name="Klopp C."/>
            <person name="Donnadieu C."/>
            <person name="Roques C."/>
            <person name="Bouchez O."/>
            <person name="Lampietro C."/>
            <person name="Jouanno E."/>
            <person name="Herpin A."/>
            <person name="Louis A."/>
            <person name="Berthelot C."/>
            <person name="Parey E."/>
            <person name="Roest-Crollius H."/>
            <person name="Braasch I."/>
            <person name="Postlethwait J."/>
            <person name="Robinson-Rechavi M."/>
            <person name="Echchiki A."/>
            <person name="Begum T."/>
            <person name="Montfort J."/>
            <person name="Schartl M."/>
            <person name="Bobe J."/>
            <person name="Guiguen Y."/>
        </authorList>
    </citation>
    <scope>NUCLEOTIDE SEQUENCE [LARGE SCALE GENOMIC DNA]</scope>
    <source>
        <strain evidence="4">M_S1</strain>
        <tissue evidence="4">Blood</tissue>
    </source>
</reference>
<dbReference type="InterPro" id="IPR036380">
    <property type="entry name" value="Isochorismatase-like_sf"/>
</dbReference>
<dbReference type="Gene3D" id="3.40.50.850">
    <property type="entry name" value="Isochorismatase-like"/>
    <property type="match status" value="2"/>
</dbReference>
<evidence type="ECO:0000256" key="1">
    <source>
        <dbReference type="ARBA" id="ARBA00006336"/>
    </source>
</evidence>
<protein>
    <recommendedName>
        <fullName evidence="2">Isochorismatase domain-containing protein 1</fullName>
    </recommendedName>
</protein>
<comment type="similarity">
    <text evidence="1">Belongs to the isochorismatase family.</text>
</comment>
<dbReference type="Proteomes" id="UP000593565">
    <property type="component" value="Unassembled WGS sequence"/>
</dbReference>
<organism evidence="4 5">
    <name type="scientific">Ameiurus melas</name>
    <name type="common">Black bullhead</name>
    <name type="synonym">Silurus melas</name>
    <dbReference type="NCBI Taxonomy" id="219545"/>
    <lineage>
        <taxon>Eukaryota</taxon>
        <taxon>Metazoa</taxon>
        <taxon>Chordata</taxon>
        <taxon>Craniata</taxon>
        <taxon>Vertebrata</taxon>
        <taxon>Euteleostomi</taxon>
        <taxon>Actinopterygii</taxon>
        <taxon>Neopterygii</taxon>
        <taxon>Teleostei</taxon>
        <taxon>Ostariophysi</taxon>
        <taxon>Siluriformes</taxon>
        <taxon>Ictaluridae</taxon>
        <taxon>Ameiurus</taxon>
    </lineage>
</organism>
<dbReference type="EMBL" id="JAAGNN010000012">
    <property type="protein sequence ID" value="KAF4081930.1"/>
    <property type="molecule type" value="Genomic_DNA"/>
</dbReference>
<dbReference type="SUPFAM" id="SSF52499">
    <property type="entry name" value="Isochorismatase-like hydrolases"/>
    <property type="match status" value="1"/>
</dbReference>
<accession>A0A7J6AH18</accession>
<dbReference type="CDD" id="cd01012">
    <property type="entry name" value="YcaC_related"/>
    <property type="match status" value="1"/>
</dbReference>
<keyword evidence="5" id="KW-1185">Reference proteome</keyword>
<evidence type="ECO:0000256" key="2">
    <source>
        <dbReference type="ARBA" id="ARBA00040688"/>
    </source>
</evidence>
<comment type="caution">
    <text evidence="4">The sequence shown here is derived from an EMBL/GenBank/DDBJ whole genome shotgun (WGS) entry which is preliminary data.</text>
</comment>
<evidence type="ECO:0000313" key="4">
    <source>
        <dbReference type="EMBL" id="KAF4081930.1"/>
    </source>
</evidence>
<gene>
    <name evidence="4" type="ORF">AMELA_G00146030</name>
</gene>
<feature type="domain" description="Isochorismatase-like" evidence="3">
    <location>
        <begin position="170"/>
        <end position="222"/>
    </location>
</feature>
<evidence type="ECO:0000313" key="5">
    <source>
        <dbReference type="Proteomes" id="UP000593565"/>
    </source>
</evidence>
<dbReference type="PANTHER" id="PTHR14119">
    <property type="entry name" value="HYDROLASE"/>
    <property type="match status" value="1"/>
</dbReference>
<proteinExistence type="inferred from homology"/>
<name>A0A7J6AH18_AMEME</name>